<comment type="caution">
    <text evidence="2">The sequence shown here is derived from an EMBL/GenBank/DDBJ whole genome shotgun (WGS) entry which is preliminary data.</text>
</comment>
<reference evidence="2 3" key="1">
    <citation type="submission" date="2019-02" db="EMBL/GenBank/DDBJ databases">
        <title>Genome sequencing of the rare red list fungi Phellinidium pouzarii.</title>
        <authorList>
            <person name="Buettner E."/>
            <person name="Kellner H."/>
        </authorList>
    </citation>
    <scope>NUCLEOTIDE SEQUENCE [LARGE SCALE GENOMIC DNA]</scope>
    <source>
        <strain evidence="2 3">DSM 108285</strain>
    </source>
</reference>
<organism evidence="2 3">
    <name type="scientific">Phellinidium pouzarii</name>
    <dbReference type="NCBI Taxonomy" id="167371"/>
    <lineage>
        <taxon>Eukaryota</taxon>
        <taxon>Fungi</taxon>
        <taxon>Dikarya</taxon>
        <taxon>Basidiomycota</taxon>
        <taxon>Agaricomycotina</taxon>
        <taxon>Agaricomycetes</taxon>
        <taxon>Hymenochaetales</taxon>
        <taxon>Hymenochaetaceae</taxon>
        <taxon>Phellinidium</taxon>
    </lineage>
</organism>
<dbReference type="AlphaFoldDB" id="A0A4S4L1K9"/>
<evidence type="ECO:0000256" key="1">
    <source>
        <dbReference type="SAM" id="Phobius"/>
    </source>
</evidence>
<gene>
    <name evidence="2" type="ORF">EW145_g4972</name>
</gene>
<proteinExistence type="predicted"/>
<evidence type="ECO:0008006" key="4">
    <source>
        <dbReference type="Google" id="ProtNLM"/>
    </source>
</evidence>
<accession>A0A4S4L1K9</accession>
<evidence type="ECO:0000313" key="3">
    <source>
        <dbReference type="Proteomes" id="UP000308199"/>
    </source>
</evidence>
<keyword evidence="3" id="KW-1185">Reference proteome</keyword>
<dbReference type="GO" id="GO:0003830">
    <property type="term" value="F:beta-1,4-mannosylglycoprotein 4-beta-N-acetylglucosaminyltransferase activity"/>
    <property type="evidence" value="ECO:0007669"/>
    <property type="project" value="InterPro"/>
</dbReference>
<keyword evidence="1" id="KW-0472">Membrane</keyword>
<dbReference type="InterPro" id="IPR006813">
    <property type="entry name" value="Glyco_trans_17"/>
</dbReference>
<dbReference type="PANTHER" id="PTHR12224:SF0">
    <property type="entry name" value="BETA-1,4-MANNOSYL-GLYCOPROTEIN 4-BETA-N-ACETYLGLUCOSAMINYLTRANSFERASE"/>
    <property type="match status" value="1"/>
</dbReference>
<name>A0A4S4L1K9_9AGAM</name>
<dbReference type="GO" id="GO:0016020">
    <property type="term" value="C:membrane"/>
    <property type="evidence" value="ECO:0007669"/>
    <property type="project" value="InterPro"/>
</dbReference>
<dbReference type="GO" id="GO:0006044">
    <property type="term" value="P:N-acetylglucosamine metabolic process"/>
    <property type="evidence" value="ECO:0007669"/>
    <property type="project" value="TreeGrafter"/>
</dbReference>
<dbReference type="EMBL" id="SGPK01000279">
    <property type="protein sequence ID" value="THH05196.1"/>
    <property type="molecule type" value="Genomic_DNA"/>
</dbReference>
<protein>
    <recommendedName>
        <fullName evidence="4">Glycosyltransferase family 17 protein</fullName>
    </recommendedName>
</protein>
<dbReference type="OrthoDB" id="6474464at2759"/>
<sequence length="372" mass="43242">MRRRKHTFILAVVFLFSFVFFTNQYYYRIHNTLSYATRPLWDHADGPRNIVPHYYVDGMQMDTRACRLHGWEQRTSIGVVQMLDAVLMSSELDLLDTRLHELDSIVDRFFIVESNATFTGLPKETYFANNRNRFAKFEDKIDYHFRDDALPGYPLEHGKDAWDVEAGTRDFMTQHLRAYIDALPSWTQALVVMADIDEIPSRHTLALLKACDFGTAIHLLMRNYLYSFEWYIGMTSWRSSVHHFVRAESESVATAPVYYRHSLATQTALADAGWHCSYCFRSLSEYTEKMRGFSHADRIGGDERLLDEERIQAVICKGEDIFGMLPEAYSYGDLLSQMSRSAVHIPGYILENTERFRFLLPGGCRQRADHDD</sequence>
<keyword evidence="1" id="KW-0812">Transmembrane</keyword>
<feature type="transmembrane region" description="Helical" evidence="1">
    <location>
        <begin position="7"/>
        <end position="27"/>
    </location>
</feature>
<dbReference type="Proteomes" id="UP000308199">
    <property type="component" value="Unassembled WGS sequence"/>
</dbReference>
<dbReference type="Pfam" id="PF04724">
    <property type="entry name" value="Glyco_transf_17"/>
    <property type="match status" value="1"/>
</dbReference>
<keyword evidence="1" id="KW-1133">Transmembrane helix</keyword>
<dbReference type="PANTHER" id="PTHR12224">
    <property type="entry name" value="BETA-1,4-MANNOSYL-GLYCOPROTEIN BETA-1,4-N-ACETYLGLUCOSAMINYL-TRANSFERASE"/>
    <property type="match status" value="1"/>
</dbReference>
<evidence type="ECO:0000313" key="2">
    <source>
        <dbReference type="EMBL" id="THH05196.1"/>
    </source>
</evidence>